<organism evidence="2 3">
    <name type="scientific">Haematococcus lacustris</name>
    <name type="common">Green alga</name>
    <name type="synonym">Haematococcus pluvialis</name>
    <dbReference type="NCBI Taxonomy" id="44745"/>
    <lineage>
        <taxon>Eukaryota</taxon>
        <taxon>Viridiplantae</taxon>
        <taxon>Chlorophyta</taxon>
        <taxon>core chlorophytes</taxon>
        <taxon>Chlorophyceae</taxon>
        <taxon>CS clade</taxon>
        <taxon>Chlamydomonadales</taxon>
        <taxon>Haematococcaceae</taxon>
        <taxon>Haematococcus</taxon>
    </lineage>
</organism>
<dbReference type="AlphaFoldDB" id="A0A6A0AA40"/>
<feature type="compositionally biased region" description="Low complexity" evidence="1">
    <location>
        <begin position="72"/>
        <end position="88"/>
    </location>
</feature>
<sequence>MYHIKWAQQRLRLYGAQDRALEQFFEKLEKDIEELSMKCHGRDKQLDAVLRACCKVVCTMQQPGSHTASSLRARAQHSTASQAQQAHRGAADPTQPTKGIDKASKAKPAPQPGTWVDWDCNAALNMQRIGAPA</sequence>
<evidence type="ECO:0000313" key="3">
    <source>
        <dbReference type="Proteomes" id="UP000485058"/>
    </source>
</evidence>
<protein>
    <submittedName>
        <fullName evidence="2">Uncharacterized protein</fullName>
    </submittedName>
</protein>
<proteinExistence type="predicted"/>
<name>A0A6A0AA40_HAELA</name>
<evidence type="ECO:0000256" key="1">
    <source>
        <dbReference type="SAM" id="MobiDB-lite"/>
    </source>
</evidence>
<gene>
    <name evidence="2" type="ORF">HaLaN_27909</name>
</gene>
<accession>A0A6A0AA40</accession>
<evidence type="ECO:0000313" key="2">
    <source>
        <dbReference type="EMBL" id="GFH29273.1"/>
    </source>
</evidence>
<feature type="region of interest" description="Disordered" evidence="1">
    <location>
        <begin position="65"/>
        <end position="116"/>
    </location>
</feature>
<dbReference type="Proteomes" id="UP000485058">
    <property type="component" value="Unassembled WGS sequence"/>
</dbReference>
<comment type="caution">
    <text evidence="2">The sequence shown here is derived from an EMBL/GenBank/DDBJ whole genome shotgun (WGS) entry which is preliminary data.</text>
</comment>
<keyword evidence="3" id="KW-1185">Reference proteome</keyword>
<dbReference type="EMBL" id="BLLF01004268">
    <property type="protein sequence ID" value="GFH29273.1"/>
    <property type="molecule type" value="Genomic_DNA"/>
</dbReference>
<reference evidence="2 3" key="1">
    <citation type="submission" date="2020-02" db="EMBL/GenBank/DDBJ databases">
        <title>Draft genome sequence of Haematococcus lacustris strain NIES-144.</title>
        <authorList>
            <person name="Morimoto D."/>
            <person name="Nakagawa S."/>
            <person name="Yoshida T."/>
            <person name="Sawayama S."/>
        </authorList>
    </citation>
    <scope>NUCLEOTIDE SEQUENCE [LARGE SCALE GENOMIC DNA]</scope>
    <source>
        <strain evidence="2 3">NIES-144</strain>
    </source>
</reference>